<dbReference type="PANTHER" id="PTHR45648:SF7">
    <property type="entry name" value="OS12G0126100 PROTEIN"/>
    <property type="match status" value="1"/>
</dbReference>
<keyword evidence="2" id="KW-0378">Hydrolase</keyword>
<dbReference type="PANTHER" id="PTHR45648">
    <property type="entry name" value="GDSL LIPASE/ACYLHYDROLASE FAMILY PROTEIN (AFU_ORTHOLOGUE AFUA_4G14700)"/>
    <property type="match status" value="1"/>
</dbReference>
<comment type="similarity">
    <text evidence="1">Belongs to the 'GDSL' lipolytic enzyme family.</text>
</comment>
<dbReference type="InterPro" id="IPR036514">
    <property type="entry name" value="SGNH_hydro_sf"/>
</dbReference>
<dbReference type="GO" id="GO:0016788">
    <property type="term" value="F:hydrolase activity, acting on ester bonds"/>
    <property type="evidence" value="ECO:0007669"/>
    <property type="project" value="InterPro"/>
</dbReference>
<gene>
    <name evidence="4" type="ORF">HPP92_020476</name>
</gene>
<dbReference type="Proteomes" id="UP000639772">
    <property type="component" value="Chromosome 11"/>
</dbReference>
<keyword evidence="3" id="KW-0442">Lipid degradation</keyword>
<dbReference type="OrthoDB" id="1600564at2759"/>
<reference evidence="4 5" key="1">
    <citation type="journal article" date="2020" name="Nat. Food">
        <title>A phased Vanilla planifolia genome enables genetic improvement of flavour and production.</title>
        <authorList>
            <person name="Hasing T."/>
            <person name="Tang H."/>
            <person name="Brym M."/>
            <person name="Khazi F."/>
            <person name="Huang T."/>
            <person name="Chambers A.H."/>
        </authorList>
    </citation>
    <scope>NUCLEOTIDE SEQUENCE [LARGE SCALE GENOMIC DNA]</scope>
    <source>
        <tissue evidence="4">Leaf</tissue>
    </source>
</reference>
<proteinExistence type="inferred from homology"/>
<evidence type="ECO:0000313" key="4">
    <source>
        <dbReference type="EMBL" id="KAG0462000.1"/>
    </source>
</evidence>
<evidence type="ECO:0000256" key="3">
    <source>
        <dbReference type="ARBA" id="ARBA00022963"/>
    </source>
</evidence>
<protein>
    <recommendedName>
        <fullName evidence="6">GDSL esterase/lipase</fullName>
    </recommendedName>
</protein>
<dbReference type="AlphaFoldDB" id="A0A835Q0J3"/>
<dbReference type="GO" id="GO:0016042">
    <property type="term" value="P:lipid catabolic process"/>
    <property type="evidence" value="ECO:0007669"/>
    <property type="project" value="UniProtKB-KW"/>
</dbReference>
<dbReference type="EMBL" id="JADCNM010000011">
    <property type="protein sequence ID" value="KAG0462000.1"/>
    <property type="molecule type" value="Genomic_DNA"/>
</dbReference>
<evidence type="ECO:0000256" key="2">
    <source>
        <dbReference type="ARBA" id="ARBA00022801"/>
    </source>
</evidence>
<dbReference type="Pfam" id="PF00657">
    <property type="entry name" value="Lipase_GDSL"/>
    <property type="match status" value="1"/>
</dbReference>
<name>A0A835Q0J3_VANPL</name>
<dbReference type="InterPro" id="IPR001087">
    <property type="entry name" value="GDSL"/>
</dbReference>
<sequence length="293" mass="31247">MGIPRPPPFYSGNWTPSALSAGVNFGSMPATILSPSTNLSSVGSTVGKFLLQTLSEQVRQVYESLQLISLGAGPSVASRIASSSLFFLSFGHDDYAGIFAGGVFAAAGQPKYGRHGIARLLVSEMVRAIKDLYNAGVRRIAVAGVGPLGCSPRLRWEVASHASQAQHCLEEANDVVADYNSRLADAIREVGPALSGVRIVFCDVYKGTMKIISNHKIYGFNNTRDACCGAGLFGGLIGCWAKSMACNDPSAHIWWDMYRTTEAVAALLADWSWSPADEGDHICTPVSLKQLLS</sequence>
<organism evidence="4 5">
    <name type="scientific">Vanilla planifolia</name>
    <name type="common">Vanilla</name>
    <dbReference type="NCBI Taxonomy" id="51239"/>
    <lineage>
        <taxon>Eukaryota</taxon>
        <taxon>Viridiplantae</taxon>
        <taxon>Streptophyta</taxon>
        <taxon>Embryophyta</taxon>
        <taxon>Tracheophyta</taxon>
        <taxon>Spermatophyta</taxon>
        <taxon>Magnoliopsida</taxon>
        <taxon>Liliopsida</taxon>
        <taxon>Asparagales</taxon>
        <taxon>Orchidaceae</taxon>
        <taxon>Vanilloideae</taxon>
        <taxon>Vanilleae</taxon>
        <taxon>Vanilla</taxon>
    </lineage>
</organism>
<evidence type="ECO:0008006" key="6">
    <source>
        <dbReference type="Google" id="ProtNLM"/>
    </source>
</evidence>
<accession>A0A835Q0J3</accession>
<keyword evidence="3" id="KW-0443">Lipid metabolism</keyword>
<evidence type="ECO:0000313" key="5">
    <source>
        <dbReference type="Proteomes" id="UP000639772"/>
    </source>
</evidence>
<comment type="caution">
    <text evidence="4">The sequence shown here is derived from an EMBL/GenBank/DDBJ whole genome shotgun (WGS) entry which is preliminary data.</text>
</comment>
<dbReference type="Gene3D" id="3.40.50.1110">
    <property type="entry name" value="SGNH hydrolase"/>
    <property type="match status" value="1"/>
</dbReference>
<dbReference type="InterPro" id="IPR051058">
    <property type="entry name" value="GDSL_Est/Lipase"/>
</dbReference>
<evidence type="ECO:0000256" key="1">
    <source>
        <dbReference type="ARBA" id="ARBA00008668"/>
    </source>
</evidence>